<proteinExistence type="predicted"/>
<feature type="domain" description="Myb-like" evidence="1">
    <location>
        <begin position="1"/>
        <end position="30"/>
    </location>
</feature>
<evidence type="ECO:0000313" key="4">
    <source>
        <dbReference type="Proteomes" id="UP000001542"/>
    </source>
</evidence>
<dbReference type="InterPro" id="IPR009057">
    <property type="entry name" value="Homeodomain-like_sf"/>
</dbReference>
<dbReference type="EMBL" id="DS113422">
    <property type="protein sequence ID" value="EAY06513.1"/>
    <property type="molecule type" value="Genomic_DNA"/>
</dbReference>
<dbReference type="Gene3D" id="1.10.10.60">
    <property type="entry name" value="Homeodomain-like"/>
    <property type="match status" value="1"/>
</dbReference>
<evidence type="ECO:0000259" key="1">
    <source>
        <dbReference type="PROSITE" id="PS50090"/>
    </source>
</evidence>
<reference evidence="3" key="2">
    <citation type="journal article" date="2007" name="Science">
        <title>Draft genome sequence of the sexually transmitted pathogen Trichomonas vaginalis.</title>
        <authorList>
            <person name="Carlton J.M."/>
            <person name="Hirt R.P."/>
            <person name="Silva J.C."/>
            <person name="Delcher A.L."/>
            <person name="Schatz M."/>
            <person name="Zhao Q."/>
            <person name="Wortman J.R."/>
            <person name="Bidwell S.L."/>
            <person name="Alsmark U.C.M."/>
            <person name="Besteiro S."/>
            <person name="Sicheritz-Ponten T."/>
            <person name="Noel C.J."/>
            <person name="Dacks J.B."/>
            <person name="Foster P.G."/>
            <person name="Simillion C."/>
            <person name="Van de Peer Y."/>
            <person name="Miranda-Saavedra D."/>
            <person name="Barton G.J."/>
            <person name="Westrop G.D."/>
            <person name="Mueller S."/>
            <person name="Dessi D."/>
            <person name="Fiori P.L."/>
            <person name="Ren Q."/>
            <person name="Paulsen I."/>
            <person name="Zhang H."/>
            <person name="Bastida-Corcuera F.D."/>
            <person name="Simoes-Barbosa A."/>
            <person name="Brown M.T."/>
            <person name="Hayes R.D."/>
            <person name="Mukherjee M."/>
            <person name="Okumura C.Y."/>
            <person name="Schneider R."/>
            <person name="Smith A.J."/>
            <person name="Vanacova S."/>
            <person name="Villalvazo M."/>
            <person name="Haas B.J."/>
            <person name="Pertea M."/>
            <person name="Feldblyum T.V."/>
            <person name="Utterback T.R."/>
            <person name="Shu C.L."/>
            <person name="Osoegawa K."/>
            <person name="de Jong P.J."/>
            <person name="Hrdy I."/>
            <person name="Horvathova L."/>
            <person name="Zubacova Z."/>
            <person name="Dolezal P."/>
            <person name="Malik S.B."/>
            <person name="Logsdon J.M. Jr."/>
            <person name="Henze K."/>
            <person name="Gupta A."/>
            <person name="Wang C.C."/>
            <person name="Dunne R.L."/>
            <person name="Upcroft J.A."/>
            <person name="Upcroft P."/>
            <person name="White O."/>
            <person name="Salzberg S.L."/>
            <person name="Tang P."/>
            <person name="Chiu C.-H."/>
            <person name="Lee Y.-S."/>
            <person name="Embley T.M."/>
            <person name="Coombs G.H."/>
            <person name="Mottram J.C."/>
            <person name="Tachezy J."/>
            <person name="Fraser-Liggett C.M."/>
            <person name="Johnson P.J."/>
        </authorList>
    </citation>
    <scope>NUCLEOTIDE SEQUENCE [LARGE SCALE GENOMIC DNA]</scope>
    <source>
        <strain evidence="3">G3</strain>
    </source>
</reference>
<dbReference type="InParanoid" id="A2ELI6"/>
<name>A2ELI6_TRIV3</name>
<accession>A2ELI6</accession>
<dbReference type="SMR" id="A2ELI6"/>
<dbReference type="PROSITE" id="PS51294">
    <property type="entry name" value="HTH_MYB"/>
    <property type="match status" value="1"/>
</dbReference>
<dbReference type="PROSITE" id="PS50090">
    <property type="entry name" value="MYB_LIKE"/>
    <property type="match status" value="1"/>
</dbReference>
<dbReference type="InterPro" id="IPR001005">
    <property type="entry name" value="SANT/Myb"/>
</dbReference>
<dbReference type="VEuPathDB" id="TrichDB:TVAG_257520"/>
<dbReference type="Proteomes" id="UP000001542">
    <property type="component" value="Unassembled WGS sequence"/>
</dbReference>
<reference evidence="3" key="1">
    <citation type="submission" date="2006-10" db="EMBL/GenBank/DDBJ databases">
        <authorList>
            <person name="Amadeo P."/>
            <person name="Zhao Q."/>
            <person name="Wortman J."/>
            <person name="Fraser-Liggett C."/>
            <person name="Carlton J."/>
        </authorList>
    </citation>
    <scope>NUCLEOTIDE SEQUENCE</scope>
    <source>
        <strain evidence="3">G3</strain>
    </source>
</reference>
<dbReference type="InterPro" id="IPR017930">
    <property type="entry name" value="Myb_dom"/>
</dbReference>
<organism evidence="3 4">
    <name type="scientific">Trichomonas vaginalis (strain ATCC PRA-98 / G3)</name>
    <dbReference type="NCBI Taxonomy" id="412133"/>
    <lineage>
        <taxon>Eukaryota</taxon>
        <taxon>Metamonada</taxon>
        <taxon>Parabasalia</taxon>
        <taxon>Trichomonadida</taxon>
        <taxon>Trichomonadidae</taxon>
        <taxon>Trichomonas</taxon>
    </lineage>
</organism>
<dbReference type="RefSeq" id="XP_001318736.1">
    <property type="nucleotide sequence ID" value="XM_001318701.1"/>
</dbReference>
<dbReference type="VEuPathDB" id="TrichDB:TVAGG3_0005040"/>
<feature type="domain" description="HTH myb-type" evidence="2">
    <location>
        <begin position="1"/>
        <end position="34"/>
    </location>
</feature>
<evidence type="ECO:0000259" key="2">
    <source>
        <dbReference type="PROSITE" id="PS51294"/>
    </source>
</evidence>
<keyword evidence="4" id="KW-1185">Reference proteome</keyword>
<dbReference type="CDD" id="cd00167">
    <property type="entry name" value="SANT"/>
    <property type="match status" value="1"/>
</dbReference>
<dbReference type="SUPFAM" id="SSF46689">
    <property type="entry name" value="Homeodomain-like"/>
    <property type="match status" value="1"/>
</dbReference>
<dbReference type="Pfam" id="PF00249">
    <property type="entry name" value="Myb_DNA-binding"/>
    <property type="match status" value="1"/>
</dbReference>
<dbReference type="AlphaFoldDB" id="A2ELI6"/>
<gene>
    <name evidence="3" type="ORF">TVAG_257520</name>
</gene>
<dbReference type="KEGG" id="tva:4764389"/>
<sequence length="98" mass="11478">MEYGSKWTYIANFFPGRTDINLKNRWQKFKNQTTVVKSQEDNILRKENDYGVKAQEENKMRDGSVAALVNPQESEICFYEWLNSPEGAEEFFISNVSK</sequence>
<evidence type="ECO:0000313" key="3">
    <source>
        <dbReference type="EMBL" id="EAY06513.1"/>
    </source>
</evidence>
<protein>
    <submittedName>
        <fullName evidence="3">Uncharacterized protein</fullName>
    </submittedName>
</protein>